<keyword evidence="7" id="KW-0325">Glycoprotein</keyword>
<gene>
    <name evidence="11" type="ORF">Cfor_10490</name>
</gene>
<feature type="transmembrane region" description="Helical" evidence="8">
    <location>
        <begin position="509"/>
        <end position="530"/>
    </location>
</feature>
<feature type="transmembrane region" description="Helical" evidence="8">
    <location>
        <begin position="867"/>
        <end position="890"/>
    </location>
</feature>
<feature type="domain" description="Anoctamin transmembrane" evidence="9">
    <location>
        <begin position="302"/>
        <end position="850"/>
    </location>
</feature>
<keyword evidence="3" id="KW-1003">Cell membrane</keyword>
<evidence type="ECO:0000256" key="3">
    <source>
        <dbReference type="ARBA" id="ARBA00022475"/>
    </source>
</evidence>
<comment type="subcellular location">
    <subcellularLocation>
        <location evidence="1">Cell membrane</location>
        <topology evidence="1">Multi-pass membrane protein</topology>
    </subcellularLocation>
    <subcellularLocation>
        <location evidence="8">Membrane</location>
        <topology evidence="8">Multi-pass membrane protein</topology>
    </subcellularLocation>
</comment>
<dbReference type="GO" id="GO:0005886">
    <property type="term" value="C:plasma membrane"/>
    <property type="evidence" value="ECO:0007669"/>
    <property type="project" value="UniProtKB-SubCell"/>
</dbReference>
<evidence type="ECO:0000256" key="4">
    <source>
        <dbReference type="ARBA" id="ARBA00022692"/>
    </source>
</evidence>
<dbReference type="GO" id="GO:0046983">
    <property type="term" value="F:protein dimerization activity"/>
    <property type="evidence" value="ECO:0007669"/>
    <property type="project" value="InterPro"/>
</dbReference>
<evidence type="ECO:0000259" key="9">
    <source>
        <dbReference type="Pfam" id="PF04547"/>
    </source>
</evidence>
<proteinExistence type="inferred from homology"/>
<name>A0A6L2PHG2_COPFO</name>
<comment type="caution">
    <text evidence="11">The sequence shown here is derived from an EMBL/GenBank/DDBJ whole genome shotgun (WGS) entry which is preliminary data.</text>
</comment>
<evidence type="ECO:0000259" key="10">
    <source>
        <dbReference type="Pfam" id="PF16178"/>
    </source>
</evidence>
<feature type="transmembrane region" description="Helical" evidence="8">
    <location>
        <begin position="739"/>
        <end position="759"/>
    </location>
</feature>
<dbReference type="EMBL" id="BLKM01010564">
    <property type="protein sequence ID" value="GFG30572.1"/>
    <property type="molecule type" value="Genomic_DNA"/>
</dbReference>
<feature type="transmembrane region" description="Helical" evidence="8">
    <location>
        <begin position="680"/>
        <end position="702"/>
    </location>
</feature>
<sequence>MEEETDLFEEAVSVNSINSGSVWNQGSEYIGLSRCTVYHSAQELNIKGSDDEGSPMMATRHNTAESFSGSHENQTLTCPSMFQDEGHSVDFVLVWTEGSAVSCSDVAFKKREVFEHRLAEEGLILEREQNLLLHFVKIHAPVEVLGRYAEILKLRMPMKKFDGPEELEEPTFDIMLEVKSMVRRLMEFVRVDPTVFRPQEHRLTAEFSREKIYLFDIESQNFFTAAVRTTVVDFILERMEFSEDHKTPFCFGVNRLISDGVYSAAYPLHDGDYGQEGCLRYLLHQEWASVRKWIMFQPLDHIKEYFGIKFGLYFAWLGFYTHMLIPAAVVGLICFFYGLATMYSNTHSQDICNRHLNIVMCPLCDTCPYWNLTDTCDYARVSYLFDNPFIVFFAFFMSFWGTLFLELWKRYSADITHHWGLSGFDLQAEHPRPEYLARLRDAKYKINVVTQTKEPYVPFWKVRVPATILSFSVVLLLIIVAVGAVFGVVLYRMASVGPKSMFQGHNKIILIPATAAVINLACIMLLNYLYDWLAVKLTEMELLRTQTEFDDSLTLKIYLFQFVNYYTSIFYIAFLKGKFVGYPAKYNLIFGWRQEECSPGGCLMELCIQLAIIMVGKQAYNTVLEMVIPLLYKWWNTFKIKTGLQAEDKENGKIKNRWTEDYKLLQWGPRGLFPEYLEMVLQYGFVTIFVAAFPLAPFFALLNNVLEMRLDAKKFLRFYRRPVPRRVKNIGVWFRILDIIGRLSVVTNAFIIAFSSNFIPRIVYMMAVSPNHTDVGFLNHSLAYFDTRDFNRSHASVSDVEICRYPEYRNPPGHERPYKRPLIYWHILAARLAFVVVFQCKLAMNLVVSKTLHSNAVIEEYYINMSVLSVIIMCPCCGACCVGVVFSSFVKIVDNKRLQQRVNNNFVCESREQF</sequence>
<keyword evidence="4 8" id="KW-0812">Transmembrane</keyword>
<dbReference type="PANTHER" id="PTHR12308:SF83">
    <property type="entry name" value="ANOCTAMIN"/>
    <property type="match status" value="1"/>
</dbReference>
<evidence type="ECO:0000313" key="12">
    <source>
        <dbReference type="Proteomes" id="UP000502823"/>
    </source>
</evidence>
<feature type="transmembrane region" description="Helical" evidence="8">
    <location>
        <begin position="822"/>
        <end position="847"/>
    </location>
</feature>
<comment type="caution">
    <text evidence="8">Lacks conserved residue(s) required for the propagation of feature annotation.</text>
</comment>
<feature type="transmembrane region" description="Helical" evidence="8">
    <location>
        <begin position="468"/>
        <end position="489"/>
    </location>
</feature>
<dbReference type="InParanoid" id="A0A6L2PHG2"/>
<evidence type="ECO:0000256" key="2">
    <source>
        <dbReference type="ARBA" id="ARBA00009671"/>
    </source>
</evidence>
<dbReference type="Pfam" id="PF16178">
    <property type="entry name" value="Anoct_dimer"/>
    <property type="match status" value="1"/>
</dbReference>
<evidence type="ECO:0000256" key="5">
    <source>
        <dbReference type="ARBA" id="ARBA00022989"/>
    </source>
</evidence>
<protein>
    <recommendedName>
        <fullName evidence="8">Anoctamin</fullName>
    </recommendedName>
</protein>
<feature type="transmembrane region" description="Helical" evidence="8">
    <location>
        <begin position="313"/>
        <end position="339"/>
    </location>
</feature>
<dbReference type="GO" id="GO:0005254">
    <property type="term" value="F:chloride channel activity"/>
    <property type="evidence" value="ECO:0007669"/>
    <property type="project" value="TreeGrafter"/>
</dbReference>
<dbReference type="Proteomes" id="UP000502823">
    <property type="component" value="Unassembled WGS sequence"/>
</dbReference>
<evidence type="ECO:0000256" key="8">
    <source>
        <dbReference type="RuleBase" id="RU280814"/>
    </source>
</evidence>
<dbReference type="InterPro" id="IPR049452">
    <property type="entry name" value="Anoctamin_TM"/>
</dbReference>
<dbReference type="AlphaFoldDB" id="A0A6L2PHG2"/>
<dbReference type="OrthoDB" id="296386at2759"/>
<dbReference type="InterPro" id="IPR007632">
    <property type="entry name" value="Anoctamin"/>
</dbReference>
<keyword evidence="5 8" id="KW-1133">Transmembrane helix</keyword>
<feature type="transmembrane region" description="Helical" evidence="8">
    <location>
        <begin position="557"/>
        <end position="575"/>
    </location>
</feature>
<evidence type="ECO:0000256" key="6">
    <source>
        <dbReference type="ARBA" id="ARBA00023136"/>
    </source>
</evidence>
<dbReference type="PANTHER" id="PTHR12308">
    <property type="entry name" value="ANOCTAMIN"/>
    <property type="match status" value="1"/>
</dbReference>
<accession>A0A6L2PHG2</accession>
<feature type="domain" description="Anoctamin dimerisation" evidence="10">
    <location>
        <begin position="81"/>
        <end position="299"/>
    </location>
</feature>
<feature type="transmembrane region" description="Helical" evidence="8">
    <location>
        <begin position="389"/>
        <end position="408"/>
    </location>
</feature>
<dbReference type="InterPro" id="IPR032394">
    <property type="entry name" value="Anoct_dimer"/>
</dbReference>
<keyword evidence="12" id="KW-1185">Reference proteome</keyword>
<keyword evidence="6 8" id="KW-0472">Membrane</keyword>
<reference evidence="12" key="1">
    <citation type="submission" date="2020-01" db="EMBL/GenBank/DDBJ databases">
        <title>Draft genome sequence of the Termite Coptotermes fromosanus.</title>
        <authorList>
            <person name="Itakura S."/>
            <person name="Yosikawa Y."/>
            <person name="Umezawa K."/>
        </authorList>
    </citation>
    <scope>NUCLEOTIDE SEQUENCE [LARGE SCALE GENOMIC DNA]</scope>
</reference>
<evidence type="ECO:0000313" key="11">
    <source>
        <dbReference type="EMBL" id="GFG30572.1"/>
    </source>
</evidence>
<organism evidence="11 12">
    <name type="scientific">Coptotermes formosanus</name>
    <name type="common">Formosan subterranean termite</name>
    <dbReference type="NCBI Taxonomy" id="36987"/>
    <lineage>
        <taxon>Eukaryota</taxon>
        <taxon>Metazoa</taxon>
        <taxon>Ecdysozoa</taxon>
        <taxon>Arthropoda</taxon>
        <taxon>Hexapoda</taxon>
        <taxon>Insecta</taxon>
        <taxon>Pterygota</taxon>
        <taxon>Neoptera</taxon>
        <taxon>Polyneoptera</taxon>
        <taxon>Dictyoptera</taxon>
        <taxon>Blattodea</taxon>
        <taxon>Blattoidea</taxon>
        <taxon>Termitoidae</taxon>
        <taxon>Rhinotermitidae</taxon>
        <taxon>Coptotermes</taxon>
    </lineage>
</organism>
<evidence type="ECO:0000256" key="7">
    <source>
        <dbReference type="ARBA" id="ARBA00023180"/>
    </source>
</evidence>
<evidence type="ECO:0000256" key="1">
    <source>
        <dbReference type="ARBA" id="ARBA00004651"/>
    </source>
</evidence>
<comment type="similarity">
    <text evidence="2 8">Belongs to the anoctamin family.</text>
</comment>
<dbReference type="Pfam" id="PF04547">
    <property type="entry name" value="Anoctamin"/>
    <property type="match status" value="1"/>
</dbReference>